<reference evidence="2 3" key="1">
    <citation type="submission" date="2020-06" db="EMBL/GenBank/DDBJ databases">
        <authorList>
            <consortium name="Wellcome Sanger Institute Data Sharing"/>
        </authorList>
    </citation>
    <scope>NUCLEOTIDE SEQUENCE [LARGE SCALE GENOMIC DNA]</scope>
</reference>
<dbReference type="PANTHER" id="PTHR39654">
    <property type="entry name" value="LEUCINE-RICH REPEAT-CONTAINING PROTEIN 75A-LIKE ISOFORM X1"/>
    <property type="match status" value="1"/>
</dbReference>
<dbReference type="PANTHER" id="PTHR39654:SF3">
    <property type="entry name" value="LEUCINE RICH REPEAT CONTAINING 75A"/>
    <property type="match status" value="1"/>
</dbReference>
<organism evidence="2 3">
    <name type="scientific">Denticeps clupeoides</name>
    <name type="common">denticle herring</name>
    <dbReference type="NCBI Taxonomy" id="299321"/>
    <lineage>
        <taxon>Eukaryota</taxon>
        <taxon>Metazoa</taxon>
        <taxon>Chordata</taxon>
        <taxon>Craniata</taxon>
        <taxon>Vertebrata</taxon>
        <taxon>Euteleostomi</taxon>
        <taxon>Actinopterygii</taxon>
        <taxon>Neopterygii</taxon>
        <taxon>Teleostei</taxon>
        <taxon>Clupei</taxon>
        <taxon>Clupeiformes</taxon>
        <taxon>Denticipitoidei</taxon>
        <taxon>Denticipitidae</taxon>
        <taxon>Denticeps</taxon>
    </lineage>
</organism>
<dbReference type="InterPro" id="IPR032675">
    <property type="entry name" value="LRR_dom_sf"/>
</dbReference>
<proteinExistence type="predicted"/>
<dbReference type="SUPFAM" id="SSF52047">
    <property type="entry name" value="RNI-like"/>
    <property type="match status" value="1"/>
</dbReference>
<accession>A0AAY4DVP5</accession>
<feature type="region of interest" description="Disordered" evidence="1">
    <location>
        <begin position="291"/>
        <end position="313"/>
    </location>
</feature>
<dbReference type="Gene3D" id="3.80.10.10">
    <property type="entry name" value="Ribonuclease Inhibitor"/>
    <property type="match status" value="1"/>
</dbReference>
<sequence>MGTKQTKGAGPDGGSNPWQGAWRRAQCALPLRAPAGAPRGSCGTPAPYQRRVEMVQEVLLMARQGRQADASELLKVLRQDLGMESTSLDDVLYRYASFRNLVDPITHDLILGLARCIHCPKTEGDVLSATEKVCRQLTYHLSPHSRWRKPGHHKGHLQVSLKVVVSSPPAGGTVDISGIPLSPQDVVQLASYLSQHSGEVSSVELAFTELTDEALLALLDTLSALPHLESLSLNGNRLTCHVLRHLTDALKDPATFPTLAWVDLGNNVDIFSLPQPFLLGLRKRCPKQGNLPTIQEQGEGPCSSGHRTEGRSGDLLEWTVGQDG</sequence>
<gene>
    <name evidence="2" type="primary">LRRC75A</name>
</gene>
<reference evidence="2" key="2">
    <citation type="submission" date="2025-08" db="UniProtKB">
        <authorList>
            <consortium name="Ensembl"/>
        </authorList>
    </citation>
    <scope>IDENTIFICATION</scope>
</reference>
<protein>
    <recommendedName>
        <fullName evidence="4">Leucine rich repeat containing 75A</fullName>
    </recommendedName>
</protein>
<evidence type="ECO:0000256" key="1">
    <source>
        <dbReference type="SAM" id="MobiDB-lite"/>
    </source>
</evidence>
<name>A0AAY4DVP5_9TELE</name>
<evidence type="ECO:0000313" key="3">
    <source>
        <dbReference type="Proteomes" id="UP000694580"/>
    </source>
</evidence>
<evidence type="ECO:0008006" key="4">
    <source>
        <dbReference type="Google" id="ProtNLM"/>
    </source>
</evidence>
<dbReference type="GeneTree" id="ENSGT00940000161370"/>
<reference evidence="2" key="3">
    <citation type="submission" date="2025-09" db="UniProtKB">
        <authorList>
            <consortium name="Ensembl"/>
        </authorList>
    </citation>
    <scope>IDENTIFICATION</scope>
</reference>
<dbReference type="Proteomes" id="UP000694580">
    <property type="component" value="Chromosome 6"/>
</dbReference>
<dbReference type="Ensembl" id="ENSDCDT00010059745.1">
    <property type="protein sequence ID" value="ENSDCDP00010049349.1"/>
    <property type="gene ID" value="ENSDCDG00010029554.1"/>
</dbReference>
<evidence type="ECO:0000313" key="2">
    <source>
        <dbReference type="Ensembl" id="ENSDCDP00010049349.1"/>
    </source>
</evidence>
<keyword evidence="3" id="KW-1185">Reference proteome</keyword>
<dbReference type="AlphaFoldDB" id="A0AAY4DVP5"/>